<dbReference type="Pfam" id="PF18765">
    <property type="entry name" value="Polbeta"/>
    <property type="match status" value="1"/>
</dbReference>
<organism evidence="9 10">
    <name type="scientific">Fumia xinanensis</name>
    <dbReference type="NCBI Taxonomy" id="2763659"/>
    <lineage>
        <taxon>Bacteria</taxon>
        <taxon>Bacillati</taxon>
        <taxon>Bacillota</taxon>
        <taxon>Clostridia</taxon>
        <taxon>Eubacteriales</taxon>
        <taxon>Oscillospiraceae</taxon>
        <taxon>Fumia</taxon>
    </lineage>
</organism>
<feature type="domain" description="Polymerase beta nucleotidyltransferase" evidence="8">
    <location>
        <begin position="18"/>
        <end position="82"/>
    </location>
</feature>
<keyword evidence="6" id="KW-0067">ATP-binding</keyword>
<dbReference type="Gene3D" id="3.30.460.10">
    <property type="entry name" value="Beta Polymerase, domain 2"/>
    <property type="match status" value="1"/>
</dbReference>
<comment type="cofactor">
    <cofactor evidence="1">
        <name>Mg(2+)</name>
        <dbReference type="ChEBI" id="CHEBI:18420"/>
    </cofactor>
</comment>
<evidence type="ECO:0000256" key="1">
    <source>
        <dbReference type="ARBA" id="ARBA00001946"/>
    </source>
</evidence>
<dbReference type="EMBL" id="JACRSV010000004">
    <property type="protein sequence ID" value="MBC8560776.1"/>
    <property type="molecule type" value="Genomic_DNA"/>
</dbReference>
<evidence type="ECO:0000256" key="2">
    <source>
        <dbReference type="ARBA" id="ARBA00022679"/>
    </source>
</evidence>
<evidence type="ECO:0000256" key="4">
    <source>
        <dbReference type="ARBA" id="ARBA00022723"/>
    </source>
</evidence>
<name>A0A926I8B8_9FIRM</name>
<dbReference type="GO" id="GO:0016779">
    <property type="term" value="F:nucleotidyltransferase activity"/>
    <property type="evidence" value="ECO:0007669"/>
    <property type="project" value="UniProtKB-KW"/>
</dbReference>
<dbReference type="InterPro" id="IPR041633">
    <property type="entry name" value="Polbeta"/>
</dbReference>
<evidence type="ECO:0000256" key="7">
    <source>
        <dbReference type="ARBA" id="ARBA00022842"/>
    </source>
</evidence>
<evidence type="ECO:0000313" key="9">
    <source>
        <dbReference type="EMBL" id="MBC8560776.1"/>
    </source>
</evidence>
<dbReference type="CDD" id="cd05403">
    <property type="entry name" value="NT_KNTase_like"/>
    <property type="match status" value="1"/>
</dbReference>
<dbReference type="InterPro" id="IPR043519">
    <property type="entry name" value="NT_sf"/>
</dbReference>
<evidence type="ECO:0000256" key="3">
    <source>
        <dbReference type="ARBA" id="ARBA00022695"/>
    </source>
</evidence>
<dbReference type="GO" id="GO:0005524">
    <property type="term" value="F:ATP binding"/>
    <property type="evidence" value="ECO:0007669"/>
    <property type="project" value="UniProtKB-KW"/>
</dbReference>
<dbReference type="Proteomes" id="UP000610760">
    <property type="component" value="Unassembled WGS sequence"/>
</dbReference>
<dbReference type="AlphaFoldDB" id="A0A926I8B8"/>
<keyword evidence="4" id="KW-0479">Metal-binding</keyword>
<keyword evidence="7" id="KW-0460">Magnesium</keyword>
<keyword evidence="2" id="KW-0808">Transferase</keyword>
<evidence type="ECO:0000259" key="8">
    <source>
        <dbReference type="Pfam" id="PF18765"/>
    </source>
</evidence>
<accession>A0A926I8B8</accession>
<dbReference type="PANTHER" id="PTHR33571:SF12">
    <property type="entry name" value="BSL3053 PROTEIN"/>
    <property type="match status" value="1"/>
</dbReference>
<dbReference type="InterPro" id="IPR052038">
    <property type="entry name" value="Type-VII_TA_antitoxin"/>
</dbReference>
<keyword evidence="3" id="KW-0548">Nucleotidyltransferase</keyword>
<dbReference type="GO" id="GO:0046872">
    <property type="term" value="F:metal ion binding"/>
    <property type="evidence" value="ECO:0007669"/>
    <property type="project" value="UniProtKB-KW"/>
</dbReference>
<gene>
    <name evidence="9" type="ORF">H8710_11945</name>
</gene>
<dbReference type="RefSeq" id="WP_249296055.1">
    <property type="nucleotide sequence ID" value="NZ_JACRSV010000004.1"/>
</dbReference>
<dbReference type="PANTHER" id="PTHR33571">
    <property type="entry name" value="SSL8005 PROTEIN"/>
    <property type="match status" value="1"/>
</dbReference>
<keyword evidence="10" id="KW-1185">Reference proteome</keyword>
<evidence type="ECO:0000256" key="5">
    <source>
        <dbReference type="ARBA" id="ARBA00022741"/>
    </source>
</evidence>
<dbReference type="SUPFAM" id="SSF81301">
    <property type="entry name" value="Nucleotidyltransferase"/>
    <property type="match status" value="1"/>
</dbReference>
<reference evidence="9" key="1">
    <citation type="submission" date="2020-08" db="EMBL/GenBank/DDBJ databases">
        <title>Genome public.</title>
        <authorList>
            <person name="Liu C."/>
            <person name="Sun Q."/>
        </authorList>
    </citation>
    <scope>NUCLEOTIDE SEQUENCE</scope>
    <source>
        <strain evidence="9">NSJ-33</strain>
    </source>
</reference>
<protein>
    <submittedName>
        <fullName evidence="9">Nucleotidyltransferase domain-containing protein</fullName>
    </submittedName>
</protein>
<evidence type="ECO:0000313" key="10">
    <source>
        <dbReference type="Proteomes" id="UP000610760"/>
    </source>
</evidence>
<sequence length="112" mass="12799">MTEKIYTIDEIRDIVTPIAKHHHVSKMYLFGSYARGEADASSDIDLRIDAANLRSLFALGGLYADLEEALNKSLDLVTTESLRANKHDPMTRKMIRNIRKDERLLYEELSTS</sequence>
<comment type="caution">
    <text evidence="9">The sequence shown here is derived from an EMBL/GenBank/DDBJ whole genome shotgun (WGS) entry which is preliminary data.</text>
</comment>
<proteinExistence type="predicted"/>
<keyword evidence="5" id="KW-0547">Nucleotide-binding</keyword>
<evidence type="ECO:0000256" key="6">
    <source>
        <dbReference type="ARBA" id="ARBA00022840"/>
    </source>
</evidence>